<dbReference type="Proteomes" id="UP000182149">
    <property type="component" value="Unassembled WGS sequence"/>
</dbReference>
<dbReference type="InterPro" id="IPR001270">
    <property type="entry name" value="ClpA/B"/>
</dbReference>
<evidence type="ECO:0000256" key="1">
    <source>
        <dbReference type="ARBA" id="ARBA00008059"/>
    </source>
</evidence>
<organism evidence="5 6">
    <name type="scientific">Enterococcus aquimarinus</name>
    <dbReference type="NCBI Taxonomy" id="328396"/>
    <lineage>
        <taxon>Bacteria</taxon>
        <taxon>Bacillati</taxon>
        <taxon>Bacillota</taxon>
        <taxon>Bacilli</taxon>
        <taxon>Lactobacillales</taxon>
        <taxon>Enterococcaceae</taxon>
        <taxon>Enterococcus</taxon>
    </lineage>
</organism>
<reference evidence="5 6" key="1">
    <citation type="submission" date="2014-12" db="EMBL/GenBank/DDBJ databases">
        <title>Draft genome sequences of 29 type strains of Enterococci.</title>
        <authorList>
            <person name="Zhong Z."/>
            <person name="Sun Z."/>
            <person name="Liu W."/>
            <person name="Zhang W."/>
            <person name="Zhang H."/>
        </authorList>
    </citation>
    <scope>NUCLEOTIDE SEQUENCE [LARGE SCALE GENOMIC DNA]</scope>
    <source>
        <strain evidence="5 6">DSM 17690</strain>
    </source>
</reference>
<dbReference type="PRINTS" id="PR00300">
    <property type="entry name" value="CLPPROTEASEA"/>
</dbReference>
<dbReference type="GO" id="GO:0006260">
    <property type="term" value="P:DNA replication"/>
    <property type="evidence" value="ECO:0007669"/>
    <property type="project" value="TreeGrafter"/>
</dbReference>
<keyword evidence="6" id="KW-1185">Reference proteome</keyword>
<dbReference type="STRING" id="328396.RU93_GL000039"/>
<dbReference type="InterPro" id="IPR027417">
    <property type="entry name" value="P-loop_NTPase"/>
</dbReference>
<name>A0A1L8QX75_9ENTE</name>
<dbReference type="OrthoDB" id="2052561at2"/>
<dbReference type="InterPro" id="IPR028350">
    <property type="entry name" value="DNAC/IstB-like"/>
</dbReference>
<dbReference type="NCBIfam" id="NF038214">
    <property type="entry name" value="IS21_help_AAA"/>
    <property type="match status" value="1"/>
</dbReference>
<dbReference type="SUPFAM" id="SSF52540">
    <property type="entry name" value="P-loop containing nucleoside triphosphate hydrolases"/>
    <property type="match status" value="1"/>
</dbReference>
<dbReference type="PANTHER" id="PTHR30050:SF4">
    <property type="entry name" value="ATP-BINDING PROTEIN RV3427C IN INSERTION SEQUENCE-RELATED"/>
    <property type="match status" value="1"/>
</dbReference>
<gene>
    <name evidence="5" type="ORF">RU93_GL000039</name>
</gene>
<dbReference type="InterPro" id="IPR047661">
    <property type="entry name" value="IstB"/>
</dbReference>
<evidence type="ECO:0000256" key="2">
    <source>
        <dbReference type="ARBA" id="ARBA00022741"/>
    </source>
</evidence>
<keyword evidence="3" id="KW-0067">ATP-binding</keyword>
<evidence type="ECO:0000259" key="4">
    <source>
        <dbReference type="SMART" id="SM00382"/>
    </source>
</evidence>
<evidence type="ECO:0000256" key="3">
    <source>
        <dbReference type="ARBA" id="ARBA00022840"/>
    </source>
</evidence>
<keyword evidence="2" id="KW-0547">Nucleotide-binding</keyword>
<dbReference type="Pfam" id="PF01695">
    <property type="entry name" value="IstB_IS21"/>
    <property type="match status" value="1"/>
</dbReference>
<dbReference type="AlphaFoldDB" id="A0A1L8QX75"/>
<proteinExistence type="inferred from homology"/>
<dbReference type="PANTHER" id="PTHR30050">
    <property type="entry name" value="CHROMOSOMAL REPLICATION INITIATOR PROTEIN DNAA"/>
    <property type="match status" value="1"/>
</dbReference>
<feature type="domain" description="AAA+ ATPase" evidence="4">
    <location>
        <begin position="89"/>
        <end position="224"/>
    </location>
</feature>
<evidence type="ECO:0000313" key="5">
    <source>
        <dbReference type="EMBL" id="OJG12109.1"/>
    </source>
</evidence>
<accession>A0A1L8QX75</accession>
<dbReference type="PIRSF" id="PIRSF003073">
    <property type="entry name" value="DNAC_TnpB_IstB"/>
    <property type="match status" value="1"/>
</dbReference>
<dbReference type="InterPro" id="IPR003593">
    <property type="entry name" value="AAA+_ATPase"/>
</dbReference>
<dbReference type="EMBL" id="JXKD01000001">
    <property type="protein sequence ID" value="OJG12109.1"/>
    <property type="molecule type" value="Genomic_DNA"/>
</dbReference>
<comment type="similarity">
    <text evidence="1">Belongs to the IS21/IS1162 putative ATP-binding protein family.</text>
</comment>
<sequence>MKAVRLVESYDALPQLIKKAETQELSYSQFLLSVMTYEQQRRSEKVIEKRLKWASFPIYKTLEEFSLQEQPTLKKQSFNQLTDLAWLDQLYNLILLGPTGVGKTHLAIGIGIKAIQEGYKVAFISMGELIHVLKTEEMTRKSRLRLKRIREANLVILDDLMFMAIDRREANLLSIAINELYNQSSILLTSNKGPGDWGELLGDPAPTAAILGRLIHRSEVIQLGGDSYRMKYRSTIFH</sequence>
<dbReference type="GO" id="GO:0005524">
    <property type="term" value="F:ATP binding"/>
    <property type="evidence" value="ECO:0007669"/>
    <property type="project" value="UniProtKB-KW"/>
</dbReference>
<dbReference type="Gene3D" id="3.40.50.300">
    <property type="entry name" value="P-loop containing nucleotide triphosphate hydrolases"/>
    <property type="match status" value="1"/>
</dbReference>
<protein>
    <recommendedName>
        <fullName evidence="4">AAA+ ATPase domain-containing protein</fullName>
    </recommendedName>
</protein>
<dbReference type="InterPro" id="IPR002611">
    <property type="entry name" value="IstB_ATP-bd"/>
</dbReference>
<evidence type="ECO:0000313" key="6">
    <source>
        <dbReference type="Proteomes" id="UP000182149"/>
    </source>
</evidence>
<comment type="caution">
    <text evidence="5">The sequence shown here is derived from an EMBL/GenBank/DDBJ whole genome shotgun (WGS) entry which is preliminary data.</text>
</comment>
<dbReference type="CDD" id="cd00009">
    <property type="entry name" value="AAA"/>
    <property type="match status" value="1"/>
</dbReference>
<dbReference type="SMART" id="SM00382">
    <property type="entry name" value="AAA"/>
    <property type="match status" value="1"/>
</dbReference>